<dbReference type="VEuPathDB" id="TriTrypDB:TvY486_1014770"/>
<gene>
    <name evidence="1" type="ORF">TVY486_1014770</name>
</gene>
<sequence>MIRDSSAPVSAAATFILLLPRWTFIEAIHTLFIRTFSIAVHSTHVEDPTHTPMLFCFSRPLQVYICSLFLPSSVCTHVRPPACLCSISSKQAPPASYTHTPVTAYCSLTPPKCALLVSILYSSLHCDSTN</sequence>
<dbReference type="EMBL" id="HE573026">
    <property type="protein sequence ID" value="CCC52434.1"/>
    <property type="molecule type" value="Genomic_DNA"/>
</dbReference>
<dbReference type="AlphaFoldDB" id="G0U4R9"/>
<accession>G0U4R9</accession>
<protein>
    <submittedName>
        <fullName evidence="1">Uncharacterized protein</fullName>
    </submittedName>
</protein>
<proteinExistence type="predicted"/>
<organism evidence="1">
    <name type="scientific">Trypanosoma vivax (strain Y486)</name>
    <dbReference type="NCBI Taxonomy" id="1055687"/>
    <lineage>
        <taxon>Eukaryota</taxon>
        <taxon>Discoba</taxon>
        <taxon>Euglenozoa</taxon>
        <taxon>Kinetoplastea</taxon>
        <taxon>Metakinetoplastina</taxon>
        <taxon>Trypanosomatida</taxon>
        <taxon>Trypanosomatidae</taxon>
        <taxon>Trypanosoma</taxon>
        <taxon>Duttonella</taxon>
    </lineage>
</organism>
<evidence type="ECO:0000313" key="1">
    <source>
        <dbReference type="EMBL" id="CCC52434.1"/>
    </source>
</evidence>
<reference evidence="1" key="1">
    <citation type="journal article" date="2012" name="Proc. Natl. Acad. Sci. U.S.A.">
        <title>Antigenic diversity is generated by distinct evolutionary mechanisms in African trypanosome species.</title>
        <authorList>
            <person name="Jackson A.P."/>
            <person name="Berry A."/>
            <person name="Aslett M."/>
            <person name="Allison H.C."/>
            <person name="Burton P."/>
            <person name="Vavrova-Anderson J."/>
            <person name="Brown R."/>
            <person name="Browne H."/>
            <person name="Corton N."/>
            <person name="Hauser H."/>
            <person name="Gamble J."/>
            <person name="Gilderthorp R."/>
            <person name="Marcello L."/>
            <person name="McQuillan J."/>
            <person name="Otto T.D."/>
            <person name="Quail M.A."/>
            <person name="Sanders M.J."/>
            <person name="van Tonder A."/>
            <person name="Ginger M.L."/>
            <person name="Field M.C."/>
            <person name="Barry J.D."/>
            <person name="Hertz-Fowler C."/>
            <person name="Berriman M."/>
        </authorList>
    </citation>
    <scope>NUCLEOTIDE SEQUENCE</scope>
    <source>
        <strain evidence="1">Y486</strain>
    </source>
</reference>
<name>G0U4R9_TRYVY</name>